<dbReference type="Proteomes" id="UP000235114">
    <property type="component" value="Unassembled WGS sequence"/>
</dbReference>
<dbReference type="Proteomes" id="UP000234951">
    <property type="component" value="Unassembled WGS sequence"/>
</dbReference>
<evidence type="ECO:0000313" key="2">
    <source>
        <dbReference type="EMBL" id="PLR79733.1"/>
    </source>
</evidence>
<comment type="caution">
    <text evidence="2">The sequence shown here is derived from an EMBL/GenBank/DDBJ whole genome shotgun (WGS) entry which is preliminary data.</text>
</comment>
<sequence>MNKNSKGSKMFTNSRSSSRKFMEVEARSKTAHLQPDPHILHDDDKDLDLARIDGHKITIREDGTCESFFKVTSLGATPSGIYAAKLVYHFLDSDNNKIGKWDYGRFPVDCGDINVRRNPTGRYDGNLYDQIVDVICPVEGTWEWCDGDEDE</sequence>
<evidence type="ECO:0000313" key="5">
    <source>
        <dbReference type="Proteomes" id="UP000235114"/>
    </source>
</evidence>
<protein>
    <submittedName>
        <fullName evidence="2">Uncharacterized protein</fullName>
    </submittedName>
</protein>
<dbReference type="OrthoDB" id="5621785at2"/>
<evidence type="ECO:0000313" key="4">
    <source>
        <dbReference type="Proteomes" id="UP000234951"/>
    </source>
</evidence>
<feature type="region of interest" description="Disordered" evidence="1">
    <location>
        <begin position="1"/>
        <end position="27"/>
    </location>
</feature>
<dbReference type="EMBL" id="PGVD01000089">
    <property type="protein sequence ID" value="PLR88955.1"/>
    <property type="molecule type" value="Genomic_DNA"/>
</dbReference>
<keyword evidence="5" id="KW-1185">Reference proteome</keyword>
<dbReference type="EMBL" id="PGVA01000077">
    <property type="protein sequence ID" value="PLR79733.1"/>
    <property type="molecule type" value="Genomic_DNA"/>
</dbReference>
<reference evidence="3 5" key="2">
    <citation type="submission" date="2017-12" db="EMBL/GenBank/DDBJ databases">
        <title>Comparative Functional Genomics of Dry Heat Resistant strains isolated from the Viking Spacecraft.</title>
        <authorList>
            <person name="Seuylemezian A."/>
            <person name="Cooper K."/>
            <person name="Vaishampayan P."/>
        </authorList>
    </citation>
    <scope>NUCLEOTIDE SEQUENCE [LARGE SCALE GENOMIC DNA]</scope>
    <source>
        <strain evidence="3 5">ATCC 29669</strain>
    </source>
</reference>
<feature type="compositionally biased region" description="Polar residues" evidence="1">
    <location>
        <begin position="1"/>
        <end position="16"/>
    </location>
</feature>
<accession>A0A2N5GG70</accession>
<evidence type="ECO:0000313" key="3">
    <source>
        <dbReference type="EMBL" id="PLR88955.1"/>
    </source>
</evidence>
<proteinExistence type="predicted"/>
<gene>
    <name evidence="2" type="ORF">CU635_21495</name>
    <name evidence="3" type="ORF">CVD25_21965</name>
</gene>
<reference evidence="2 4" key="1">
    <citation type="submission" date="2017-11" db="EMBL/GenBank/DDBJ databases">
        <title>Comparitive Functional Genomics of Dry Heat Resistant strains isolated from the Viking Spacecraft.</title>
        <authorList>
            <person name="Seuylemezian A."/>
            <person name="Cooper K."/>
            <person name="Vaishampayan P."/>
        </authorList>
    </citation>
    <scope>NUCLEOTIDE SEQUENCE [LARGE SCALE GENOMIC DNA]</scope>
    <source>
        <strain evidence="2 4">M4.6</strain>
    </source>
</reference>
<organism evidence="2 4">
    <name type="scientific">Bacillus canaveralius</name>
    <dbReference type="NCBI Taxonomy" id="1403243"/>
    <lineage>
        <taxon>Bacteria</taxon>
        <taxon>Bacillati</taxon>
        <taxon>Bacillota</taxon>
        <taxon>Bacilli</taxon>
        <taxon>Bacillales</taxon>
        <taxon>Bacillaceae</taxon>
        <taxon>Bacillus</taxon>
    </lineage>
</organism>
<evidence type="ECO:0000256" key="1">
    <source>
        <dbReference type="SAM" id="MobiDB-lite"/>
    </source>
</evidence>
<name>A0A2N5GG70_9BACI</name>
<dbReference type="AlphaFoldDB" id="A0A2N5GG70"/>
<dbReference type="RefSeq" id="WP_101579417.1">
    <property type="nucleotide sequence ID" value="NZ_PGVA01000077.1"/>
</dbReference>